<name>A0A4Z0DED9_9ENTE</name>
<dbReference type="KEGG" id="vac:E4Z98_07995"/>
<evidence type="ECO:0000313" key="2">
    <source>
        <dbReference type="EMBL" id="TFZ43184.1"/>
    </source>
</evidence>
<dbReference type="EMBL" id="CP038865">
    <property type="protein sequence ID" value="QCA29262.1"/>
    <property type="molecule type" value="Genomic_DNA"/>
</dbReference>
<protein>
    <submittedName>
        <fullName evidence="1">Uncharacterized protein</fullName>
    </submittedName>
</protein>
<gene>
    <name evidence="2" type="ORF">E4031_00730</name>
    <name evidence="1" type="ORF">E4Z98_07995</name>
</gene>
<reference evidence="2 4" key="1">
    <citation type="submission" date="2019-03" db="EMBL/GenBank/DDBJ databases">
        <title>Vagococcus sp. was isolated fron gut of Carduelis flavirostris.</title>
        <authorList>
            <person name="Ge Y."/>
        </authorList>
    </citation>
    <scope>NUCLEOTIDE SEQUENCE [LARGE SCALE GENOMIC DNA]</scope>
    <source>
        <strain evidence="2 4">CF-210</strain>
    </source>
</reference>
<organism evidence="1 3">
    <name type="scientific">Vagococcus xieshaowenii</name>
    <dbReference type="NCBI Taxonomy" id="2562451"/>
    <lineage>
        <taxon>Bacteria</taxon>
        <taxon>Bacillati</taxon>
        <taxon>Bacillota</taxon>
        <taxon>Bacilli</taxon>
        <taxon>Lactobacillales</taxon>
        <taxon>Enterococcaceae</taxon>
        <taxon>Vagococcus</taxon>
    </lineage>
</organism>
<reference evidence="1 3" key="2">
    <citation type="journal article" date="2020" name="Int. J. Syst. Evol. Microbiol.">
        <title>Vagococcus xieshaowenii sp. nov., isolated from snow finch (Montifringilla taczanowskii) cloacal content.</title>
        <authorList>
            <person name="Ge Y."/>
            <person name="Yang J."/>
            <person name="Lai X.H."/>
            <person name="Zhang G."/>
            <person name="Jin D."/>
            <person name="Lu S."/>
            <person name="Wang B."/>
            <person name="Huang Y."/>
            <person name="Huang Y."/>
            <person name="Ren Z."/>
            <person name="Zhang X."/>
            <person name="Xu J."/>
        </authorList>
    </citation>
    <scope>NUCLEOTIDE SEQUENCE [LARGE SCALE GENOMIC DNA]</scope>
    <source>
        <strain evidence="1">Personal::cf-49</strain>
        <strain evidence="3">personal::cf-49</strain>
    </source>
</reference>
<dbReference type="RefSeq" id="WP_135961188.1">
    <property type="nucleotide sequence ID" value="NZ_CP038865.1"/>
</dbReference>
<evidence type="ECO:0000313" key="3">
    <source>
        <dbReference type="Proteomes" id="UP000296883"/>
    </source>
</evidence>
<dbReference type="AlphaFoldDB" id="A0A4Z0DED9"/>
<accession>A0A4Z0DED9</accession>
<dbReference type="Pfam" id="PF19786">
    <property type="entry name" value="DUF6270"/>
    <property type="match status" value="1"/>
</dbReference>
<evidence type="ECO:0000313" key="4">
    <source>
        <dbReference type="Proteomes" id="UP000297725"/>
    </source>
</evidence>
<dbReference type="InterPro" id="IPR046237">
    <property type="entry name" value="DUF6270"/>
</dbReference>
<sequence>MSITISEDNIEFIFEQKMSKLIINERNILDEFLTGLIKKKYLNFAFPSNSIKIRFDRIKDLWIPGKIYDIEAELPNGQRFPVKIEERHISYLYDGLIKLQFVCYQTTRMEIYPGKIYLDIEDLEETTDPLIINIPNELASLPIYVYRRQIPIYQSLYYRLGEPPISELIPIEVVHQQWIAPVVHKQNESEKETFQYDFYTKYDNIYIRLPIKSYYKRIENTKEKMEVSVNKHSLLVAKEKMADSYILLENINVTNVDLTFFFDETTPIDKVYFCNRSMFYNENHLQKNYLKKLSASSFKINLNDISKQLVHEPQLIDFYCTIVDNNSNIKHNVRIILSDSFTESLPKINSEYLSGKFFNTKLSYLAAHLNKKKNLTGTTQMIENNSSPNNEQIVPKRVAILGSCYSRLAFSTSKYFNPDYKKYFEVVYTQFHSSIISLMSSNQLEHVDSIKQLLLSENIHPIHKNYVATDFEKSFFSELKNSNADYFLFDLYADSALSLMEIDGSYYTASYFFKEQLSSFFGNYPNMNFLTHEDIDSYLSLWYESIDRFMKKILANFSEDKIILNSIRRTYTYSDEGTIKPINHLLYGNSIEVAKLADFHIEIMEEYLYINYPKIKRIDLNSLGFIGDINHPDKLSTNHYQSEYYKTFIKQLKKITE</sequence>
<accession>A0A7Z1YAL4</accession>
<evidence type="ECO:0000313" key="1">
    <source>
        <dbReference type="EMBL" id="QCA29262.1"/>
    </source>
</evidence>
<dbReference type="Proteomes" id="UP000296883">
    <property type="component" value="Chromosome"/>
</dbReference>
<proteinExistence type="predicted"/>
<keyword evidence="3" id="KW-1185">Reference proteome</keyword>
<dbReference type="Proteomes" id="UP000297725">
    <property type="component" value="Unassembled WGS sequence"/>
</dbReference>
<dbReference type="EMBL" id="SRHU01000004">
    <property type="protein sequence ID" value="TFZ43184.1"/>
    <property type="molecule type" value="Genomic_DNA"/>
</dbReference>